<comment type="caution">
    <text evidence="1">The sequence shown here is derived from an EMBL/GenBank/DDBJ whole genome shotgun (WGS) entry which is preliminary data.</text>
</comment>
<name>A0A0W1A5Y1_9GAMM</name>
<dbReference type="PATRIC" id="fig|45076.6.peg.2187"/>
<keyword evidence="2" id="KW-1185">Reference proteome</keyword>
<accession>A0A0W1A5Y1</accession>
<gene>
    <name evidence="1" type="ORF">Lwor_2005</name>
</gene>
<organism evidence="1 2">
    <name type="scientific">Legionella worsleiensis</name>
    <dbReference type="NCBI Taxonomy" id="45076"/>
    <lineage>
        <taxon>Bacteria</taxon>
        <taxon>Pseudomonadati</taxon>
        <taxon>Pseudomonadota</taxon>
        <taxon>Gammaproteobacteria</taxon>
        <taxon>Legionellales</taxon>
        <taxon>Legionellaceae</taxon>
        <taxon>Legionella</taxon>
    </lineage>
</organism>
<proteinExistence type="predicted"/>
<evidence type="ECO:0000313" key="2">
    <source>
        <dbReference type="Proteomes" id="UP000054662"/>
    </source>
</evidence>
<dbReference type="OrthoDB" id="5653662at2"/>
<reference evidence="1 2" key="1">
    <citation type="submission" date="2015-11" db="EMBL/GenBank/DDBJ databases">
        <title>Genomic analysis of 38 Legionella species identifies large and diverse effector repertoires.</title>
        <authorList>
            <person name="Burstein D."/>
            <person name="Amaro F."/>
            <person name="Zusman T."/>
            <person name="Lifshitz Z."/>
            <person name="Cohen O."/>
            <person name="Gilbert J.A."/>
            <person name="Pupko T."/>
            <person name="Shuman H.A."/>
            <person name="Segal G."/>
        </authorList>
    </citation>
    <scope>NUCLEOTIDE SEQUENCE [LARGE SCALE GENOMIC DNA]</scope>
    <source>
        <strain evidence="1 2">ATCC 49508</strain>
    </source>
</reference>
<dbReference type="EMBL" id="LNZC01000027">
    <property type="protein sequence ID" value="KTD76780.1"/>
    <property type="molecule type" value="Genomic_DNA"/>
</dbReference>
<dbReference type="AlphaFoldDB" id="A0A0W1A5Y1"/>
<dbReference type="RefSeq" id="WP_058493774.1">
    <property type="nucleotide sequence ID" value="NZ_CBCRUR010000004.1"/>
</dbReference>
<dbReference type="STRING" id="45076.Lwor_2005"/>
<protein>
    <submittedName>
        <fullName evidence="1">Uncharacterized protein</fullName>
    </submittedName>
</protein>
<sequence>MKINSTIDTTLMPKNLNKQANPVDFAPWLTTPTKQNSGDEYYWQHQEQLQQSSLTFAKKPEHEQHTEEPLKKDTDNAANNTIHQTMYDTVTSSQKLNEMNPHTNKQGADLSTELIKSLMIDHYNSPNYPVPEPVYRSADCPINVTKIKDSPSVSDQNDSQSQFKNHHLFIEHNEVELSLNAHDLNEKEQNELKRFLKLNLKQKGFNLKQLLINGVQHD</sequence>
<evidence type="ECO:0000313" key="1">
    <source>
        <dbReference type="EMBL" id="KTD76780.1"/>
    </source>
</evidence>
<dbReference type="Proteomes" id="UP000054662">
    <property type="component" value="Unassembled WGS sequence"/>
</dbReference>